<proteinExistence type="predicted"/>
<evidence type="ECO:0000313" key="2">
    <source>
        <dbReference type="Proteomes" id="UP001500353"/>
    </source>
</evidence>
<evidence type="ECO:0000313" key="1">
    <source>
        <dbReference type="EMBL" id="GAA5096886.1"/>
    </source>
</evidence>
<gene>
    <name evidence="1" type="ORF">GCM10023210_31240</name>
</gene>
<sequence>MKEYPFIASTENVNSYGYRILTEGIDISQYEKNPVLLYMHNRGGSNPTGDEVIGKARLEKKNNILYAYVTFDSKNEFASKIEEKVAGGFINMCSIWADPIETSTDPQLALPGQKYETVIKCKMIELSIVDIGGQDDALRLSAGNSPHKLQLINQQNTMSNFTTIALALGKEPNSTESTVLMAVSELKLSLETEKGKTKEWQDKYIALKKTEATALAEKAIKLGLFPEDFKDGLVSLFDNDYDNQHKKLSALIEKKESEENKETKTHTIEGVIKLSNDKTKIAIGDEESFDYLQKHDPAKLSLIRTNEPDKYKKLCTDFGAGVRYTGK</sequence>
<dbReference type="Proteomes" id="UP001500353">
    <property type="component" value="Unassembled WGS sequence"/>
</dbReference>
<accession>A0ABP9MHV9</accession>
<keyword evidence="2" id="KW-1185">Reference proteome</keyword>
<name>A0ABP9MHV9_9FLAO</name>
<evidence type="ECO:0008006" key="3">
    <source>
        <dbReference type="Google" id="ProtNLM"/>
    </source>
</evidence>
<protein>
    <recommendedName>
        <fullName evidence="3">Peptidase</fullName>
    </recommendedName>
</protein>
<organism evidence="1 2">
    <name type="scientific">Chryseobacterium ginsengisoli</name>
    <dbReference type="NCBI Taxonomy" id="363853"/>
    <lineage>
        <taxon>Bacteria</taxon>
        <taxon>Pseudomonadati</taxon>
        <taxon>Bacteroidota</taxon>
        <taxon>Flavobacteriia</taxon>
        <taxon>Flavobacteriales</taxon>
        <taxon>Weeksellaceae</taxon>
        <taxon>Chryseobacterium group</taxon>
        <taxon>Chryseobacterium</taxon>
    </lineage>
</organism>
<reference evidence="2" key="1">
    <citation type="journal article" date="2019" name="Int. J. Syst. Evol. Microbiol.">
        <title>The Global Catalogue of Microorganisms (GCM) 10K type strain sequencing project: providing services to taxonomists for standard genome sequencing and annotation.</title>
        <authorList>
            <consortium name="The Broad Institute Genomics Platform"/>
            <consortium name="The Broad Institute Genome Sequencing Center for Infectious Disease"/>
            <person name="Wu L."/>
            <person name="Ma J."/>
        </authorList>
    </citation>
    <scope>NUCLEOTIDE SEQUENCE [LARGE SCALE GENOMIC DNA]</scope>
    <source>
        <strain evidence="2">JCM 18019</strain>
    </source>
</reference>
<dbReference type="EMBL" id="BAABHX010000005">
    <property type="protein sequence ID" value="GAA5096886.1"/>
    <property type="molecule type" value="Genomic_DNA"/>
</dbReference>
<comment type="caution">
    <text evidence="1">The sequence shown here is derived from an EMBL/GenBank/DDBJ whole genome shotgun (WGS) entry which is preliminary data.</text>
</comment>
<dbReference type="RefSeq" id="WP_345206067.1">
    <property type="nucleotide sequence ID" value="NZ_BAABHX010000005.1"/>
</dbReference>